<dbReference type="SUPFAM" id="SSF140415">
    <property type="entry name" value="YppE-like"/>
    <property type="match status" value="1"/>
</dbReference>
<dbReference type="InterPro" id="IPR014913">
    <property type="entry name" value="YppE-like"/>
</dbReference>
<reference evidence="1 2" key="1">
    <citation type="submission" date="2018-05" db="EMBL/GenBank/DDBJ databases">
        <title>Kurthia sibirica genome sequence.</title>
        <authorList>
            <person name="Maclea K.S."/>
            <person name="Goen A.E."/>
        </authorList>
    </citation>
    <scope>NUCLEOTIDE SEQUENCE [LARGE SCALE GENOMIC DNA]</scope>
    <source>
        <strain evidence="1 2">ATCC 49154</strain>
    </source>
</reference>
<dbReference type="AlphaFoldDB" id="A0A2U3AI70"/>
<evidence type="ECO:0000313" key="2">
    <source>
        <dbReference type="Proteomes" id="UP000245938"/>
    </source>
</evidence>
<dbReference type="OrthoDB" id="2361079at2"/>
<gene>
    <name evidence="1" type="ORF">DEX24_14480</name>
</gene>
<name>A0A2U3AI70_9BACL</name>
<dbReference type="EMBL" id="QFVR01000025">
    <property type="protein sequence ID" value="PWI24220.1"/>
    <property type="molecule type" value="Genomic_DNA"/>
</dbReference>
<dbReference type="Gene3D" id="1.20.120.440">
    <property type="entry name" value="YppE-like"/>
    <property type="match status" value="1"/>
</dbReference>
<dbReference type="Proteomes" id="UP000245938">
    <property type="component" value="Unassembled WGS sequence"/>
</dbReference>
<protein>
    <submittedName>
        <fullName evidence="1">DUF1798 domain-containing protein</fullName>
    </submittedName>
</protein>
<dbReference type="InterPro" id="IPR023351">
    <property type="entry name" value="YppE-like_sf"/>
</dbReference>
<sequence length="120" mass="14851">MLKQITTELYKECDISWERFMMMREKNLEPDFFQEVKPYADHIQEKLKQWQDLSQQYIIENRPKWIHMVQINNACDAIEQFVVQSFYQKTSKKRFYQSIQSVKYTCETYLRFLNEEIQDD</sequence>
<proteinExistence type="predicted"/>
<keyword evidence="2" id="KW-1185">Reference proteome</keyword>
<organism evidence="1 2">
    <name type="scientific">Kurthia sibirica</name>
    <dbReference type="NCBI Taxonomy" id="202750"/>
    <lineage>
        <taxon>Bacteria</taxon>
        <taxon>Bacillati</taxon>
        <taxon>Bacillota</taxon>
        <taxon>Bacilli</taxon>
        <taxon>Bacillales</taxon>
        <taxon>Caryophanaceae</taxon>
        <taxon>Kurthia</taxon>
    </lineage>
</organism>
<comment type="caution">
    <text evidence="1">The sequence shown here is derived from an EMBL/GenBank/DDBJ whole genome shotgun (WGS) entry which is preliminary data.</text>
</comment>
<dbReference type="Pfam" id="PF08807">
    <property type="entry name" value="DUF1798"/>
    <property type="match status" value="1"/>
</dbReference>
<accession>A0A2U3AI70</accession>
<dbReference type="RefSeq" id="WP_109307131.1">
    <property type="nucleotide sequence ID" value="NZ_BJUF01000021.1"/>
</dbReference>
<evidence type="ECO:0000313" key="1">
    <source>
        <dbReference type="EMBL" id="PWI24220.1"/>
    </source>
</evidence>